<dbReference type="NCBIfam" id="TIGR02523">
    <property type="entry name" value="type_IV_pilV"/>
    <property type="match status" value="1"/>
</dbReference>
<dbReference type="AlphaFoldDB" id="A0A7Y5EGD6"/>
<name>A0A7Y5EGD6_9GAMM</name>
<dbReference type="InterPro" id="IPR013362">
    <property type="entry name" value="Pilus_4_PilV"/>
</dbReference>
<comment type="caution">
    <text evidence="1">The sequence shown here is derived from an EMBL/GenBank/DDBJ whole genome shotgun (WGS) entry which is preliminary data.</text>
</comment>
<gene>
    <name evidence="1" type="primary">pilV</name>
    <name evidence="1" type="ORF">HRH59_01405</name>
</gene>
<organism evidence="1 2">
    <name type="scientific">Rheinheimera lutimaris</name>
    <dbReference type="NCBI Taxonomy" id="2740584"/>
    <lineage>
        <taxon>Bacteria</taxon>
        <taxon>Pseudomonadati</taxon>
        <taxon>Pseudomonadota</taxon>
        <taxon>Gammaproteobacteria</taxon>
        <taxon>Chromatiales</taxon>
        <taxon>Chromatiaceae</taxon>
        <taxon>Rheinheimera</taxon>
    </lineage>
</organism>
<reference evidence="1 2" key="1">
    <citation type="submission" date="2020-06" db="EMBL/GenBank/DDBJ databases">
        <title>Rheinheimera sp. nov., a marine bacterium isolated from coastal.</title>
        <authorList>
            <person name="Yu Q."/>
            <person name="Qi Y."/>
            <person name="Pu J."/>
        </authorList>
    </citation>
    <scope>NUCLEOTIDE SEQUENCE [LARGE SCALE GENOMIC DNA]</scope>
    <source>
        <strain evidence="1 2">YQF-2</strain>
    </source>
</reference>
<dbReference type="Proteomes" id="UP000523161">
    <property type="component" value="Unassembled WGS sequence"/>
</dbReference>
<protein>
    <submittedName>
        <fullName evidence="1">Type IV pilus modification protein PilV</fullName>
    </submittedName>
</protein>
<dbReference type="EMBL" id="JABSOD010000001">
    <property type="protein sequence ID" value="NRQ41234.1"/>
    <property type="molecule type" value="Genomic_DNA"/>
</dbReference>
<evidence type="ECO:0000313" key="2">
    <source>
        <dbReference type="Proteomes" id="UP000523161"/>
    </source>
</evidence>
<accession>A0A7Y5EGD6</accession>
<keyword evidence="2" id="KW-1185">Reference proteome</keyword>
<proteinExistence type="predicted"/>
<evidence type="ECO:0000313" key="1">
    <source>
        <dbReference type="EMBL" id="NRQ41234.1"/>
    </source>
</evidence>
<sequence>MRLQYGFSLVEVLVTLLVLKVGLLGVLAAQTLALRQVNDATQRTHAVAFSHALLSHVQANSALAELVSGQITSATEIAPVPPCGPEHLCSAQQLAQGQLNQWWQTKSGLSKPVLCTEAEGAALLLEISWQQRSAADPGFAECSPGVGRSGFTLQSRWR</sequence>
<dbReference type="RefSeq" id="WP_173499477.1">
    <property type="nucleotide sequence ID" value="NZ_JABSOD010000001.1"/>
</dbReference>